<protein>
    <submittedName>
        <fullName evidence="2">Uncharacterized protein</fullName>
    </submittedName>
</protein>
<evidence type="ECO:0000313" key="2">
    <source>
        <dbReference type="EMBL" id="OAD68329.1"/>
    </source>
</evidence>
<dbReference type="GeneID" id="29002931"/>
<sequence length="129" mass="15098">MKRKHEDDSSENSAREKKTLKSNYRTLLSRKNYRKLSLLKHTYIANSKNFLFAASLNRNQFNSFREQVLISINRNQPLIFGKKLQKIQSFKTTVSNFVNTVKARIKNGLALEPDRVFLMAEKHSSESFE</sequence>
<dbReference type="AlphaFoldDB" id="A0A167KL14"/>
<dbReference type="VEuPathDB" id="FungiDB:PHYBLDRAFT_68876"/>
<name>A0A167KL14_PHYB8</name>
<dbReference type="Proteomes" id="UP000077315">
    <property type="component" value="Unassembled WGS sequence"/>
</dbReference>
<feature type="compositionally biased region" description="Basic and acidic residues" evidence="1">
    <location>
        <begin position="1"/>
        <end position="19"/>
    </location>
</feature>
<feature type="region of interest" description="Disordered" evidence="1">
    <location>
        <begin position="1"/>
        <end position="23"/>
    </location>
</feature>
<dbReference type="EMBL" id="KV440995">
    <property type="protein sequence ID" value="OAD68329.1"/>
    <property type="molecule type" value="Genomic_DNA"/>
</dbReference>
<accession>A0A167KL14</accession>
<evidence type="ECO:0000256" key="1">
    <source>
        <dbReference type="SAM" id="MobiDB-lite"/>
    </source>
</evidence>
<proteinExistence type="predicted"/>
<dbReference type="RefSeq" id="XP_018286369.1">
    <property type="nucleotide sequence ID" value="XM_018442025.1"/>
</dbReference>
<evidence type="ECO:0000313" key="3">
    <source>
        <dbReference type="Proteomes" id="UP000077315"/>
    </source>
</evidence>
<dbReference type="InParanoid" id="A0A167KL14"/>
<gene>
    <name evidence="2" type="ORF">PHYBLDRAFT_68876</name>
</gene>
<organism evidence="2 3">
    <name type="scientific">Phycomyces blakesleeanus (strain ATCC 8743b / DSM 1359 / FGSC 10004 / NBRC 33097 / NRRL 1555)</name>
    <dbReference type="NCBI Taxonomy" id="763407"/>
    <lineage>
        <taxon>Eukaryota</taxon>
        <taxon>Fungi</taxon>
        <taxon>Fungi incertae sedis</taxon>
        <taxon>Mucoromycota</taxon>
        <taxon>Mucoromycotina</taxon>
        <taxon>Mucoromycetes</taxon>
        <taxon>Mucorales</taxon>
        <taxon>Phycomycetaceae</taxon>
        <taxon>Phycomyces</taxon>
    </lineage>
</organism>
<reference evidence="3" key="1">
    <citation type="submission" date="2015-06" db="EMBL/GenBank/DDBJ databases">
        <title>Expansion of signal transduction pathways in fungi by whole-genome duplication.</title>
        <authorList>
            <consortium name="DOE Joint Genome Institute"/>
            <person name="Corrochano L.M."/>
            <person name="Kuo A."/>
            <person name="Marcet-Houben M."/>
            <person name="Polaino S."/>
            <person name="Salamov A."/>
            <person name="Villalobos J.M."/>
            <person name="Alvarez M.I."/>
            <person name="Avalos J."/>
            <person name="Benito E.P."/>
            <person name="Benoit I."/>
            <person name="Burger G."/>
            <person name="Camino L.P."/>
            <person name="Canovas D."/>
            <person name="Cerda-Olmedo E."/>
            <person name="Cheng J.-F."/>
            <person name="Dominguez A."/>
            <person name="Elias M."/>
            <person name="Eslava A.P."/>
            <person name="Glaser F."/>
            <person name="Grimwood J."/>
            <person name="Gutierrez G."/>
            <person name="Heitman J."/>
            <person name="Henrissat B."/>
            <person name="Iturriaga E.A."/>
            <person name="Lang B.F."/>
            <person name="Lavin J.L."/>
            <person name="Lee S."/>
            <person name="Li W."/>
            <person name="Lindquist E."/>
            <person name="Lopez-Garcia S."/>
            <person name="Luque E.M."/>
            <person name="Marcos A.T."/>
            <person name="Martin J."/>
            <person name="McCluskey K."/>
            <person name="Medina H.R."/>
            <person name="Miralles-Duran A."/>
            <person name="Miyazaki A."/>
            <person name="Munoz-Torres E."/>
            <person name="Oguiza J.A."/>
            <person name="Ohm R."/>
            <person name="Olmedo M."/>
            <person name="Orejas M."/>
            <person name="Ortiz-Castellanos L."/>
            <person name="Pisabarro A.G."/>
            <person name="Rodriguez-Romero J."/>
            <person name="Ruiz-Herrera J."/>
            <person name="Ruiz-Vazquez R."/>
            <person name="Sanz C."/>
            <person name="Schackwitz W."/>
            <person name="Schmutz J."/>
            <person name="Shahriari M."/>
            <person name="Shelest E."/>
            <person name="Silva-Franco F."/>
            <person name="Soanes D."/>
            <person name="Syed K."/>
            <person name="Tagua V.G."/>
            <person name="Talbot N.J."/>
            <person name="Thon M."/>
            <person name="De vries R.P."/>
            <person name="Wiebenga A."/>
            <person name="Yadav J.S."/>
            <person name="Braun E.L."/>
            <person name="Baker S."/>
            <person name="Garre V."/>
            <person name="Horwitz B."/>
            <person name="Torres-Martinez S."/>
            <person name="Idnurm A."/>
            <person name="Herrera-Estrella A."/>
            <person name="Gabaldon T."/>
            <person name="Grigoriev I.V."/>
        </authorList>
    </citation>
    <scope>NUCLEOTIDE SEQUENCE [LARGE SCALE GENOMIC DNA]</scope>
    <source>
        <strain evidence="3">NRRL 1555(-)</strain>
    </source>
</reference>
<keyword evidence="3" id="KW-1185">Reference proteome</keyword>